<evidence type="ECO:0000313" key="2">
    <source>
        <dbReference type="Proteomes" id="UP000663879"/>
    </source>
</evidence>
<dbReference type="OrthoDB" id="10225562at2759"/>
<protein>
    <submittedName>
        <fullName evidence="1">Uncharacterized protein</fullName>
    </submittedName>
</protein>
<dbReference type="EMBL" id="CAJNOC010002137">
    <property type="protein sequence ID" value="CAF0914782.1"/>
    <property type="molecule type" value="Genomic_DNA"/>
</dbReference>
<sequence length="287" mass="34349">MESFEYIKSNTWKEEYEEWGQKPEPRKNYVSKDGTFWSYKELYLSGDITIDIYMKQESKMIETRKEISEYYSKLVNEIDIKCEETILIYETKEIQDNFNKDRQQIITKIQDVQKIHLNNLKQSNLNGPFCFFIPKSEDTDSKFEFKKRIGQLVVTKFTLSDKIIENKQSDNESESDTNDFFTFKESAKSKVISQLINLKRDNLIIDLTQTETVTMLNAKSQDEIISEKVYFEKYLQVTEFVREFILSNESIYFEDYFRNTTGRMSNFRIDYESSDDEDDSEDYDYYA</sequence>
<accession>A0A814AP07</accession>
<evidence type="ECO:0000313" key="1">
    <source>
        <dbReference type="EMBL" id="CAF0914782.1"/>
    </source>
</evidence>
<dbReference type="Proteomes" id="UP000663879">
    <property type="component" value="Unassembled WGS sequence"/>
</dbReference>
<comment type="caution">
    <text evidence="1">The sequence shown here is derived from an EMBL/GenBank/DDBJ whole genome shotgun (WGS) entry which is preliminary data.</text>
</comment>
<name>A0A814AP07_9BILA</name>
<organism evidence="1 2">
    <name type="scientific">Brachionus calyciflorus</name>
    <dbReference type="NCBI Taxonomy" id="104777"/>
    <lineage>
        <taxon>Eukaryota</taxon>
        <taxon>Metazoa</taxon>
        <taxon>Spiralia</taxon>
        <taxon>Gnathifera</taxon>
        <taxon>Rotifera</taxon>
        <taxon>Eurotatoria</taxon>
        <taxon>Monogononta</taxon>
        <taxon>Pseudotrocha</taxon>
        <taxon>Ploima</taxon>
        <taxon>Brachionidae</taxon>
        <taxon>Brachionus</taxon>
    </lineage>
</organism>
<proteinExistence type="predicted"/>
<keyword evidence="2" id="KW-1185">Reference proteome</keyword>
<gene>
    <name evidence="1" type="ORF">OXX778_LOCUS12089</name>
</gene>
<dbReference type="AlphaFoldDB" id="A0A814AP07"/>
<reference evidence="1" key="1">
    <citation type="submission" date="2021-02" db="EMBL/GenBank/DDBJ databases">
        <authorList>
            <person name="Nowell W R."/>
        </authorList>
    </citation>
    <scope>NUCLEOTIDE SEQUENCE</scope>
    <source>
        <strain evidence="1">Ploen Becks lab</strain>
    </source>
</reference>